<reference evidence="2 3" key="1">
    <citation type="submission" date="2022-10" db="EMBL/GenBank/DDBJ databases">
        <title>The complete genomes of actinobacterial strains from the NBC collection.</title>
        <authorList>
            <person name="Joergensen T.S."/>
            <person name="Alvarez Arevalo M."/>
            <person name="Sterndorff E.B."/>
            <person name="Faurdal D."/>
            <person name="Vuksanovic O."/>
            <person name="Mourched A.-S."/>
            <person name="Charusanti P."/>
            <person name="Shaw S."/>
            <person name="Blin K."/>
            <person name="Weber T."/>
        </authorList>
    </citation>
    <scope>NUCLEOTIDE SEQUENCE [LARGE SCALE GENOMIC DNA]</scope>
    <source>
        <strain evidence="2 3">NBC_01247</strain>
    </source>
</reference>
<gene>
    <name evidence="2" type="ORF">OG469_28445</name>
</gene>
<sequence length="61" mass="6262">MSDTLSGTTSPDSTGHGGTRHGTGASSTEDSAHGRHRGLTAPDDSPQADAHGRHRLAAEQR</sequence>
<feature type="compositionally biased region" description="Polar residues" evidence="1">
    <location>
        <begin position="1"/>
        <end position="12"/>
    </location>
</feature>
<organism evidence="2 3">
    <name type="scientific">Kitasatospora herbaricolor</name>
    <dbReference type="NCBI Taxonomy" id="68217"/>
    <lineage>
        <taxon>Bacteria</taxon>
        <taxon>Bacillati</taxon>
        <taxon>Actinomycetota</taxon>
        <taxon>Actinomycetes</taxon>
        <taxon>Kitasatosporales</taxon>
        <taxon>Streptomycetaceae</taxon>
        <taxon>Kitasatospora</taxon>
    </lineage>
</organism>
<accession>A0ABZ1WEF5</accession>
<evidence type="ECO:0000256" key="1">
    <source>
        <dbReference type="SAM" id="MobiDB-lite"/>
    </source>
</evidence>
<dbReference type="Proteomes" id="UP001432014">
    <property type="component" value="Chromosome"/>
</dbReference>
<protein>
    <submittedName>
        <fullName evidence="2">Uncharacterized protein</fullName>
    </submittedName>
</protein>
<proteinExistence type="predicted"/>
<keyword evidence="3" id="KW-1185">Reference proteome</keyword>
<dbReference type="EMBL" id="CP108482">
    <property type="protein sequence ID" value="WUS59089.1"/>
    <property type="molecule type" value="Genomic_DNA"/>
</dbReference>
<evidence type="ECO:0000313" key="3">
    <source>
        <dbReference type="Proteomes" id="UP001432014"/>
    </source>
</evidence>
<feature type="region of interest" description="Disordered" evidence="1">
    <location>
        <begin position="1"/>
        <end position="61"/>
    </location>
</feature>
<name>A0ABZ1WEF5_9ACTN</name>
<dbReference type="RefSeq" id="WP_329494775.1">
    <property type="nucleotide sequence ID" value="NZ_CP108460.1"/>
</dbReference>
<evidence type="ECO:0000313" key="2">
    <source>
        <dbReference type="EMBL" id="WUS59089.1"/>
    </source>
</evidence>